<evidence type="ECO:0000256" key="1">
    <source>
        <dbReference type="SAM" id="MobiDB-lite"/>
    </source>
</evidence>
<dbReference type="AlphaFoldDB" id="A0A1C3NKK9"/>
<feature type="transmembrane region" description="Helical" evidence="2">
    <location>
        <begin position="20"/>
        <end position="38"/>
    </location>
</feature>
<feature type="compositionally biased region" description="Basic and acidic residues" evidence="1">
    <location>
        <begin position="186"/>
        <end position="199"/>
    </location>
</feature>
<feature type="region of interest" description="Disordered" evidence="1">
    <location>
        <begin position="177"/>
        <end position="200"/>
    </location>
</feature>
<keyword evidence="2" id="KW-1133">Transmembrane helix</keyword>
<gene>
    <name evidence="4" type="ORF">XBLMG947_1660</name>
</gene>
<sequence>MGFTHCPPMKLPSPDLKMNYGAVACVLAAVTAFIRVACGGGRGREAPTQVSGHRKSDGRFSLLRHVMPVRRSGSVQRLRQADDSVLGLPAHAERRRCRGGCRCAAGVSARRGKRRGHDRSDATPEQGRADRTANCKRCAWRTALDSLALAAMRQALEACGGNVARAARDGVSRSTLYRSSVSASAERPHADRSALADARRGKRAHRDAFLRYGHRPSKIRHVARRSGYARHSVTAARSRSATYDAAGTERTGPCGKDASLQISLATPAWERRCAATRPVGSWTRNRGATASIRGCPPD</sequence>
<keyword evidence="2" id="KW-0472">Membrane</keyword>
<reference evidence="4 5" key="1">
    <citation type="submission" date="2016-06" db="EMBL/GenBank/DDBJ databases">
        <authorList>
            <person name="Kjaerup R.B."/>
            <person name="Dalgaard T.S."/>
            <person name="Juul-Madsen H.R."/>
        </authorList>
    </citation>
    <scope>NUCLEOTIDE SEQUENCE [LARGE SCALE GENOMIC DNA]</scope>
    <source>
        <strain evidence="4">LMG947</strain>
    </source>
</reference>
<dbReference type="InterPro" id="IPR002197">
    <property type="entry name" value="HTH_Fis"/>
</dbReference>
<dbReference type="GO" id="GO:0043565">
    <property type="term" value="F:sequence-specific DNA binding"/>
    <property type="evidence" value="ECO:0007669"/>
    <property type="project" value="InterPro"/>
</dbReference>
<protein>
    <submittedName>
        <fullName evidence="4">Bacterial regulatory protein, Fis family</fullName>
    </submittedName>
</protein>
<evidence type="ECO:0000313" key="5">
    <source>
        <dbReference type="Proteomes" id="UP000092503"/>
    </source>
</evidence>
<feature type="domain" description="DNA binding HTH" evidence="3">
    <location>
        <begin position="152"/>
        <end position="178"/>
    </location>
</feature>
<accession>A0A1C3NKK9</accession>
<dbReference type="EMBL" id="FLTX01000023">
    <property type="protein sequence ID" value="SBV50878.1"/>
    <property type="molecule type" value="Genomic_DNA"/>
</dbReference>
<dbReference type="Proteomes" id="UP000092503">
    <property type="component" value="Unassembled WGS sequence"/>
</dbReference>
<organism evidence="4 5">
    <name type="scientific">Xanthomonas bromi</name>
    <dbReference type="NCBI Taxonomy" id="56449"/>
    <lineage>
        <taxon>Bacteria</taxon>
        <taxon>Pseudomonadati</taxon>
        <taxon>Pseudomonadota</taxon>
        <taxon>Gammaproteobacteria</taxon>
        <taxon>Lysobacterales</taxon>
        <taxon>Lysobacteraceae</taxon>
        <taxon>Xanthomonas</taxon>
    </lineage>
</organism>
<evidence type="ECO:0000256" key="2">
    <source>
        <dbReference type="SAM" id="Phobius"/>
    </source>
</evidence>
<evidence type="ECO:0000259" key="3">
    <source>
        <dbReference type="Pfam" id="PF02954"/>
    </source>
</evidence>
<keyword evidence="2" id="KW-0812">Transmembrane</keyword>
<proteinExistence type="predicted"/>
<dbReference type="Gene3D" id="1.10.10.60">
    <property type="entry name" value="Homeodomain-like"/>
    <property type="match status" value="1"/>
</dbReference>
<name>A0A1C3NKK9_9XANT</name>
<dbReference type="Pfam" id="PF02954">
    <property type="entry name" value="HTH_8"/>
    <property type="match status" value="1"/>
</dbReference>
<evidence type="ECO:0000313" key="4">
    <source>
        <dbReference type="EMBL" id="SBV50878.1"/>
    </source>
</evidence>